<sequence>MATYPDVQIADLQAAYQGWPGSQAEKAALAALVLRVRIERMAASLPSTVIAATPDISMIERRLYLSIGEPGLSPEGQTRRMRVIAGALEAYVAICEILHGRNPDPAPPLEDVASWTVAVDALEEDLYQAPATVRAKAPQGATAGV</sequence>
<reference evidence="1 2" key="1">
    <citation type="submission" date="2019-02" db="EMBL/GenBank/DDBJ databases">
        <title>Jishengella sp. nov., isolated from a root of Zingiber montanum.</title>
        <authorList>
            <person name="Kuncharoen N."/>
            <person name="Kudo T."/>
            <person name="Masahiro Y."/>
            <person name="Ohkuma M."/>
            <person name="Tanasupawat S."/>
        </authorList>
    </citation>
    <scope>NUCLEOTIDE SEQUENCE [LARGE SCALE GENOMIC DNA]</scope>
    <source>
        <strain evidence="1 2">PLAI 1-1</strain>
    </source>
</reference>
<dbReference type="OrthoDB" id="3371468at2"/>
<accession>A0A4R0G1U6</accession>
<evidence type="ECO:0000313" key="1">
    <source>
        <dbReference type="EMBL" id="TCB89388.1"/>
    </source>
</evidence>
<dbReference type="AlphaFoldDB" id="A0A4R0G1U6"/>
<evidence type="ECO:0000313" key="2">
    <source>
        <dbReference type="Proteomes" id="UP000292274"/>
    </source>
</evidence>
<dbReference type="EMBL" id="SJJR01000034">
    <property type="protein sequence ID" value="TCB89388.1"/>
    <property type="molecule type" value="Genomic_DNA"/>
</dbReference>
<dbReference type="Proteomes" id="UP000292274">
    <property type="component" value="Unassembled WGS sequence"/>
</dbReference>
<organism evidence="1 2">
    <name type="scientific">Micromonospora zingiberis</name>
    <dbReference type="NCBI Taxonomy" id="2053011"/>
    <lineage>
        <taxon>Bacteria</taxon>
        <taxon>Bacillati</taxon>
        <taxon>Actinomycetota</taxon>
        <taxon>Actinomycetes</taxon>
        <taxon>Micromonosporales</taxon>
        <taxon>Micromonosporaceae</taxon>
        <taxon>Micromonospora</taxon>
    </lineage>
</organism>
<name>A0A4R0G1U6_9ACTN</name>
<gene>
    <name evidence="1" type="ORF">E0H26_27975</name>
</gene>
<keyword evidence="2" id="KW-1185">Reference proteome</keyword>
<comment type="caution">
    <text evidence="1">The sequence shown here is derived from an EMBL/GenBank/DDBJ whole genome shotgun (WGS) entry which is preliminary data.</text>
</comment>
<dbReference type="RefSeq" id="WP_131309320.1">
    <property type="nucleotide sequence ID" value="NZ_SJJR01000034.1"/>
</dbReference>
<proteinExistence type="predicted"/>
<protein>
    <submittedName>
        <fullName evidence="1">Uncharacterized protein</fullName>
    </submittedName>
</protein>